<accession>A0ACB0IXC6</accession>
<keyword evidence="2" id="KW-1185">Reference proteome</keyword>
<name>A0ACB0IXC6_TRIPR</name>
<evidence type="ECO:0000313" key="1">
    <source>
        <dbReference type="EMBL" id="CAJ2636671.1"/>
    </source>
</evidence>
<sequence>MCIRDDHGRFVAARSQWVEPILDVELGEAIGLLQALKWAVDLQLHDIDFEMDRKRIVDSLYSKRTYFPDLGAILGDCRTILASTLVNSHVKFIRRQTNEVVHRLAGAATSLPSFHNFIDIPTCIYDVIMNKMR</sequence>
<reference evidence="1" key="1">
    <citation type="submission" date="2023-10" db="EMBL/GenBank/DDBJ databases">
        <authorList>
            <person name="Rodriguez Cubillos JULIANA M."/>
            <person name="De Vega J."/>
        </authorList>
    </citation>
    <scope>NUCLEOTIDE SEQUENCE</scope>
</reference>
<evidence type="ECO:0000313" key="2">
    <source>
        <dbReference type="Proteomes" id="UP001177021"/>
    </source>
</evidence>
<dbReference type="Proteomes" id="UP001177021">
    <property type="component" value="Unassembled WGS sequence"/>
</dbReference>
<dbReference type="EMBL" id="CASHSV030000013">
    <property type="protein sequence ID" value="CAJ2636671.1"/>
    <property type="molecule type" value="Genomic_DNA"/>
</dbReference>
<organism evidence="1 2">
    <name type="scientific">Trifolium pratense</name>
    <name type="common">Red clover</name>
    <dbReference type="NCBI Taxonomy" id="57577"/>
    <lineage>
        <taxon>Eukaryota</taxon>
        <taxon>Viridiplantae</taxon>
        <taxon>Streptophyta</taxon>
        <taxon>Embryophyta</taxon>
        <taxon>Tracheophyta</taxon>
        <taxon>Spermatophyta</taxon>
        <taxon>Magnoliopsida</taxon>
        <taxon>eudicotyledons</taxon>
        <taxon>Gunneridae</taxon>
        <taxon>Pentapetalae</taxon>
        <taxon>rosids</taxon>
        <taxon>fabids</taxon>
        <taxon>Fabales</taxon>
        <taxon>Fabaceae</taxon>
        <taxon>Papilionoideae</taxon>
        <taxon>50 kb inversion clade</taxon>
        <taxon>NPAAA clade</taxon>
        <taxon>Hologalegina</taxon>
        <taxon>IRL clade</taxon>
        <taxon>Trifolieae</taxon>
        <taxon>Trifolium</taxon>
    </lineage>
</organism>
<proteinExistence type="predicted"/>
<comment type="caution">
    <text evidence="1">The sequence shown here is derived from an EMBL/GenBank/DDBJ whole genome shotgun (WGS) entry which is preliminary data.</text>
</comment>
<protein>
    <submittedName>
        <fullName evidence="1">Uncharacterized protein</fullName>
    </submittedName>
</protein>
<gene>
    <name evidence="1" type="ORF">MILVUS5_LOCUS7139</name>
</gene>